<accession>A0A1I2DVT0</accession>
<dbReference type="STRING" id="35752.SAMN05421541_10410"/>
<feature type="transmembrane region" description="Helical" evidence="1">
    <location>
        <begin position="40"/>
        <end position="65"/>
    </location>
</feature>
<dbReference type="AlphaFoldDB" id="A0A1I2DVT0"/>
<gene>
    <name evidence="2" type="ORF">SAMN05421541_10410</name>
</gene>
<evidence type="ECO:0000313" key="3">
    <source>
        <dbReference type="Proteomes" id="UP000199645"/>
    </source>
</evidence>
<dbReference type="Proteomes" id="UP000199645">
    <property type="component" value="Unassembled WGS sequence"/>
</dbReference>
<keyword evidence="3" id="KW-1185">Reference proteome</keyword>
<dbReference type="EMBL" id="FONV01000004">
    <property type="protein sequence ID" value="SFE84656.1"/>
    <property type="molecule type" value="Genomic_DNA"/>
</dbReference>
<evidence type="ECO:0000313" key="2">
    <source>
        <dbReference type="EMBL" id="SFE84656.1"/>
    </source>
</evidence>
<keyword evidence="1" id="KW-1133">Transmembrane helix</keyword>
<sequence length="67" mass="6763">MFRCRNVRSVIFFDDSDAVAVQYSPVLPARTGARAIAGRLAAGAGAATLMLVAVAAAVVATAVLVTA</sequence>
<organism evidence="2 3">
    <name type="scientific">Actinoplanes philippinensis</name>
    <dbReference type="NCBI Taxonomy" id="35752"/>
    <lineage>
        <taxon>Bacteria</taxon>
        <taxon>Bacillati</taxon>
        <taxon>Actinomycetota</taxon>
        <taxon>Actinomycetes</taxon>
        <taxon>Micromonosporales</taxon>
        <taxon>Micromonosporaceae</taxon>
        <taxon>Actinoplanes</taxon>
    </lineage>
</organism>
<keyword evidence="1" id="KW-0812">Transmembrane</keyword>
<evidence type="ECO:0000256" key="1">
    <source>
        <dbReference type="SAM" id="Phobius"/>
    </source>
</evidence>
<name>A0A1I2DVT0_9ACTN</name>
<reference evidence="2 3" key="1">
    <citation type="submission" date="2016-10" db="EMBL/GenBank/DDBJ databases">
        <authorList>
            <person name="de Groot N.N."/>
        </authorList>
    </citation>
    <scope>NUCLEOTIDE SEQUENCE [LARGE SCALE GENOMIC DNA]</scope>
    <source>
        <strain evidence="2 3">DSM 43019</strain>
    </source>
</reference>
<protein>
    <submittedName>
        <fullName evidence="2">Uncharacterized protein</fullName>
    </submittedName>
</protein>
<keyword evidence="1" id="KW-0472">Membrane</keyword>
<proteinExistence type="predicted"/>